<proteinExistence type="predicted"/>
<name>A0A9X3EH90_9GAMM</name>
<feature type="domain" description="Pseudouridine synthase RsuA/RluA-like" evidence="1">
    <location>
        <begin position="89"/>
        <end position="236"/>
    </location>
</feature>
<dbReference type="AlphaFoldDB" id="A0A9X3EH90"/>
<dbReference type="InterPro" id="IPR020103">
    <property type="entry name" value="PsdUridine_synth_cat_dom_sf"/>
</dbReference>
<reference evidence="2" key="1">
    <citation type="submission" date="2022-11" db="EMBL/GenBank/DDBJ databases">
        <title>Parathalassolutuus dongxingensis gen. nov., sp. nov., a novel member of family Oceanospirillaceae isolated from a coastal shrimp pond in Guangxi, China.</title>
        <authorList>
            <person name="Chen H."/>
        </authorList>
    </citation>
    <scope>NUCLEOTIDE SEQUENCE</scope>
    <source>
        <strain evidence="2">G-43</strain>
    </source>
</reference>
<accession>A0A9X3EH90</accession>
<dbReference type="PANTHER" id="PTHR21600:SF84">
    <property type="entry name" value="PSEUDOURIDINE SYNTHASE RSUA_RLUA-LIKE DOMAIN-CONTAINING PROTEIN"/>
    <property type="match status" value="1"/>
</dbReference>
<dbReference type="Gene3D" id="3.30.2350.10">
    <property type="entry name" value="Pseudouridine synthase"/>
    <property type="match status" value="1"/>
</dbReference>
<dbReference type="PANTHER" id="PTHR21600">
    <property type="entry name" value="MITOCHONDRIAL RNA PSEUDOURIDINE SYNTHASE"/>
    <property type="match status" value="1"/>
</dbReference>
<dbReference type="SUPFAM" id="SSF55120">
    <property type="entry name" value="Pseudouridine synthase"/>
    <property type="match status" value="1"/>
</dbReference>
<keyword evidence="3" id="KW-1185">Reference proteome</keyword>
<dbReference type="GO" id="GO:0003723">
    <property type="term" value="F:RNA binding"/>
    <property type="evidence" value="ECO:0007669"/>
    <property type="project" value="InterPro"/>
</dbReference>
<sequence>MIAFCRPSVFVVPADRWDCLLDCLCEQFPNIDRTTWLDRFERGMVQDANHQSLSANSPVVRGQRVLYFREIRNEVEIPFYERILFQTEHFLVADKPHFLPVTPGGGYVSQTLQSRLMTQLGNYQLQPVHRIDRHTAGLVLFSLQPETRSLYQGLFRDRQISKSYEAIAPALPDLEFPHDRASRIVRGEQFFLSQEVAGEVNSVSRIDVLERGEHYWRYRLEPVSGKKHQLRLHMSALGAPILHDPLYPRVDDKLAADYTRPLQLLARELAFVDPVSGESFEFRSELQLLPLV</sequence>
<comment type="caution">
    <text evidence="2">The sequence shown here is derived from an EMBL/GenBank/DDBJ whole genome shotgun (WGS) entry which is preliminary data.</text>
</comment>
<dbReference type="Proteomes" id="UP001150830">
    <property type="component" value="Unassembled WGS sequence"/>
</dbReference>
<dbReference type="InterPro" id="IPR006224">
    <property type="entry name" value="PsdUridine_synth_RluA-like_CS"/>
</dbReference>
<dbReference type="GO" id="GO:0140098">
    <property type="term" value="F:catalytic activity, acting on RNA"/>
    <property type="evidence" value="ECO:0007669"/>
    <property type="project" value="UniProtKB-ARBA"/>
</dbReference>
<dbReference type="EMBL" id="JAPNOA010000056">
    <property type="protein sequence ID" value="MCY0966709.1"/>
    <property type="molecule type" value="Genomic_DNA"/>
</dbReference>
<evidence type="ECO:0000313" key="3">
    <source>
        <dbReference type="Proteomes" id="UP001150830"/>
    </source>
</evidence>
<gene>
    <name evidence="2" type="ORF">OUO13_16115</name>
</gene>
<dbReference type="GO" id="GO:0000455">
    <property type="term" value="P:enzyme-directed rRNA pseudouridine synthesis"/>
    <property type="evidence" value="ECO:0007669"/>
    <property type="project" value="TreeGrafter"/>
</dbReference>
<dbReference type="InterPro" id="IPR050188">
    <property type="entry name" value="RluA_PseudoU_synthase"/>
</dbReference>
<dbReference type="RefSeq" id="WP_283174908.1">
    <property type="nucleotide sequence ID" value="NZ_JAPNOA010000056.1"/>
</dbReference>
<evidence type="ECO:0000259" key="1">
    <source>
        <dbReference type="Pfam" id="PF00849"/>
    </source>
</evidence>
<dbReference type="GO" id="GO:0009982">
    <property type="term" value="F:pseudouridine synthase activity"/>
    <property type="evidence" value="ECO:0007669"/>
    <property type="project" value="InterPro"/>
</dbReference>
<protein>
    <submittedName>
        <fullName evidence="2">Pseudouridine synthase</fullName>
    </submittedName>
</protein>
<dbReference type="InterPro" id="IPR006145">
    <property type="entry name" value="PsdUridine_synth_RsuA/RluA"/>
</dbReference>
<organism evidence="2 3">
    <name type="scientific">Parathalassolituus penaei</name>
    <dbReference type="NCBI Taxonomy" id="2997323"/>
    <lineage>
        <taxon>Bacteria</taxon>
        <taxon>Pseudomonadati</taxon>
        <taxon>Pseudomonadota</taxon>
        <taxon>Gammaproteobacteria</taxon>
        <taxon>Oceanospirillales</taxon>
        <taxon>Oceanospirillaceae</taxon>
        <taxon>Parathalassolituus</taxon>
    </lineage>
</organism>
<dbReference type="Pfam" id="PF00849">
    <property type="entry name" value="PseudoU_synth_2"/>
    <property type="match status" value="1"/>
</dbReference>
<dbReference type="PROSITE" id="PS01129">
    <property type="entry name" value="PSI_RLU"/>
    <property type="match status" value="1"/>
</dbReference>
<evidence type="ECO:0000313" key="2">
    <source>
        <dbReference type="EMBL" id="MCY0966709.1"/>
    </source>
</evidence>